<feature type="domain" description="Dipeptidylpeptidase IV N-terminal" evidence="4">
    <location>
        <begin position="148"/>
        <end position="489"/>
    </location>
</feature>
<dbReference type="AlphaFoldDB" id="Q7PQ17"/>
<dbReference type="Gene3D" id="2.140.10.30">
    <property type="entry name" value="Dipeptidylpeptidase IV, N-terminal domain"/>
    <property type="match status" value="1"/>
</dbReference>
<evidence type="ECO:0000256" key="1">
    <source>
        <dbReference type="SAM" id="MobiDB-lite"/>
    </source>
</evidence>
<dbReference type="GO" id="GO:0006508">
    <property type="term" value="P:proteolysis"/>
    <property type="evidence" value="ECO:0007669"/>
    <property type="project" value="InterPro"/>
</dbReference>
<dbReference type="Pfam" id="PF00326">
    <property type="entry name" value="Peptidase_S9"/>
    <property type="match status" value="1"/>
</dbReference>
<dbReference type="Gene3D" id="3.40.50.1820">
    <property type="entry name" value="alpha/beta hydrolase"/>
    <property type="match status" value="1"/>
</dbReference>
<dbReference type="HOGENOM" id="CLU_001485_10_0_1"/>
<reference evidence="5" key="2">
    <citation type="submission" date="2002-03" db="EMBL/GenBank/DDBJ databases">
        <authorList>
            <consortium name="The Anopheles Genome Sequencing Consortium"/>
        </authorList>
    </citation>
    <scope>NUCLEOTIDE SEQUENCE</scope>
    <source>
        <strain evidence="5">PEST</strain>
    </source>
</reference>
<comment type="caution">
    <text evidence="5">The sequence shown here is derived from an EMBL/GenBank/DDBJ whole genome shotgun (WGS) entry which is preliminary data.</text>
</comment>
<dbReference type="MEROPS" id="S09.A65"/>
<keyword evidence="2" id="KW-1133">Transmembrane helix</keyword>
<reference evidence="5" key="3">
    <citation type="journal article" date="2004" name="Trends Parasitol.">
        <title>The Anopheles gambiae genome: an update.</title>
        <authorList>
            <person name="Mongin E."/>
            <person name="Louis C."/>
            <person name="Holt R.A."/>
            <person name="Birney E."/>
            <person name="Collins F.H."/>
        </authorList>
    </citation>
    <scope>NUCLEOTIDE SEQUENCE</scope>
    <source>
        <strain evidence="5">PEST</strain>
    </source>
</reference>
<dbReference type="EMBL" id="AAAB01008900">
    <property type="protein sequence ID" value="EAA09421.5"/>
    <property type="molecule type" value="Genomic_DNA"/>
</dbReference>
<dbReference type="GO" id="GO:0008236">
    <property type="term" value="F:serine-type peptidase activity"/>
    <property type="evidence" value="ECO:0007669"/>
    <property type="project" value="InterPro"/>
</dbReference>
<dbReference type="STRING" id="7165.Q7PQ17"/>
<reference evidence="5" key="4">
    <citation type="journal article" date="2007" name="Genome Biol.">
        <title>Update of the Anopheles gambiae PEST genome assembly.</title>
        <authorList>
            <person name="Sharakhova M.V."/>
            <person name="Hammond M.P."/>
            <person name="Lobo N.F."/>
            <person name="Krzywinski J."/>
            <person name="Unger M.F."/>
            <person name="Hillenmeyer M.E."/>
            <person name="Bruggner R.V."/>
            <person name="Birney E."/>
            <person name="Collins F.H."/>
        </authorList>
    </citation>
    <scope>NUCLEOTIDE SEQUENCE</scope>
    <source>
        <strain evidence="5">PEST</strain>
    </source>
</reference>
<reference evidence="5" key="5">
    <citation type="submission" date="2011-05" db="EMBL/GenBank/DDBJ databases">
        <authorList>
            <consortium name="VectorBase"/>
        </authorList>
    </citation>
    <scope>NUCLEOTIDE SEQUENCE</scope>
    <source>
        <strain evidence="5">PEST</strain>
    </source>
</reference>
<dbReference type="OrthoDB" id="16520at2759"/>
<dbReference type="InterPro" id="IPR001375">
    <property type="entry name" value="Peptidase_S9_cat"/>
</dbReference>
<reference evidence="5" key="1">
    <citation type="journal article" date="2002" name="Science">
        <title>The genome sequence of the malaria mosquito Anopheles gambiae.</title>
        <authorList>
            <person name="Holt R.A."/>
            <person name="Subramanian G.M."/>
            <person name="Halpern A."/>
            <person name="Sutton G.G."/>
            <person name="Charlab R."/>
            <person name="Nusskern D.R."/>
            <person name="Wincker P."/>
            <person name="Clark A.G."/>
            <person name="Ribeiro J.M."/>
            <person name="Wides R."/>
            <person name="Salzberg S.L."/>
            <person name="Loftus B."/>
            <person name="Yandell M."/>
            <person name="Majoros W.H."/>
            <person name="Rusch D.B."/>
            <person name="Lai Z."/>
            <person name="Kraft C.L."/>
            <person name="Abril J.F."/>
            <person name="Anthouard V."/>
            <person name="Arensburger P."/>
            <person name="Atkinson P.W."/>
            <person name="Baden H."/>
            <person name="de Berardinis V."/>
            <person name="Baldwin D."/>
            <person name="Benes V."/>
            <person name="Biedler J."/>
            <person name="Blass C."/>
            <person name="Bolanos R."/>
            <person name="Boscus D."/>
            <person name="Barnstead M."/>
            <person name="Cai S."/>
            <person name="Center A."/>
            <person name="Chaturverdi K."/>
            <person name="Christophides G.K."/>
            <person name="Chrystal M.A."/>
            <person name="Clamp M."/>
            <person name="Cravchik A."/>
            <person name="Curwen V."/>
            <person name="Dana A."/>
            <person name="Delcher A."/>
            <person name="Dew I."/>
            <person name="Evans C.A."/>
            <person name="Flanigan M."/>
            <person name="Grundschober-Freimoser A."/>
            <person name="Friedli L."/>
            <person name="Gu Z."/>
            <person name="Guan P."/>
            <person name="Guigo R."/>
            <person name="Hillenmeyer M.E."/>
            <person name="Hladun S.L."/>
            <person name="Hogan J.R."/>
            <person name="Hong Y.S."/>
            <person name="Hoover J."/>
            <person name="Jaillon O."/>
            <person name="Ke Z."/>
            <person name="Kodira C."/>
            <person name="Kokoza E."/>
            <person name="Koutsos A."/>
            <person name="Letunic I."/>
            <person name="Levitsky A."/>
            <person name="Liang Y."/>
            <person name="Lin J.J."/>
            <person name="Lobo N.F."/>
            <person name="Lopez J.R."/>
            <person name="Malek J.A."/>
            <person name="McIntosh T.C."/>
            <person name="Meister S."/>
            <person name="Miller J."/>
            <person name="Mobarry C."/>
            <person name="Mongin E."/>
            <person name="Murphy S.D."/>
            <person name="O'Brochta D.A."/>
            <person name="Pfannkoch C."/>
            <person name="Qi R."/>
            <person name="Regier M.A."/>
            <person name="Remington K."/>
            <person name="Shao H."/>
            <person name="Sharakhova M.V."/>
            <person name="Sitter C.D."/>
            <person name="Shetty J."/>
            <person name="Smith T.J."/>
            <person name="Strong R."/>
            <person name="Sun J."/>
            <person name="Thomasova D."/>
            <person name="Ton L.Q."/>
            <person name="Topalis P."/>
            <person name="Tu Z."/>
            <person name="Unger M.F."/>
            <person name="Walenz B."/>
            <person name="Wang A."/>
            <person name="Wang J."/>
            <person name="Wang M."/>
            <person name="Wang X."/>
            <person name="Woodford K.J."/>
            <person name="Wortman J.R."/>
            <person name="Wu M."/>
            <person name="Yao A."/>
            <person name="Zdobnov E.M."/>
            <person name="Zhang H."/>
            <person name="Zhao Q."/>
            <person name="Zhao S."/>
            <person name="Zhu S.C."/>
            <person name="Zhimulev I."/>
            <person name="Coluzzi M."/>
            <person name="della Torre A."/>
            <person name="Roth C.W."/>
            <person name="Louis C."/>
            <person name="Kalush F."/>
            <person name="Mural R.J."/>
            <person name="Myers E.W."/>
            <person name="Adams M.D."/>
            <person name="Smith H.O."/>
            <person name="Broder S."/>
            <person name="Gardner M.J."/>
            <person name="Fraser C.M."/>
            <person name="Birney E."/>
            <person name="Bork P."/>
            <person name="Brey P.T."/>
            <person name="Venter J.C."/>
            <person name="Weissenbach J."/>
            <person name="Kafatos F.C."/>
            <person name="Collins F.H."/>
            <person name="Hoffman S.L."/>
        </authorList>
    </citation>
    <scope>NUCLEOTIDE SEQUENCE [LARGE SCALE GENOMIC DNA]</scope>
    <source>
        <strain evidence="5">PEST</strain>
    </source>
</reference>
<dbReference type="Pfam" id="PF00930">
    <property type="entry name" value="DPPIV_N"/>
    <property type="match status" value="1"/>
</dbReference>
<feature type="domain" description="Peptidase S9 prolyl oligopeptidase catalytic" evidence="3">
    <location>
        <begin position="689"/>
        <end position="886"/>
    </location>
</feature>
<evidence type="ECO:0000313" key="5">
    <source>
        <dbReference type="EMBL" id="EAA09421.5"/>
    </source>
</evidence>
<feature type="region of interest" description="Disordered" evidence="1">
    <location>
        <begin position="1"/>
        <end position="23"/>
    </location>
</feature>
<dbReference type="InterPro" id="IPR029058">
    <property type="entry name" value="AB_hydrolase_fold"/>
</dbReference>
<protein>
    <submittedName>
        <fullName evidence="5">AGAP005043-PA</fullName>
    </submittedName>
</protein>
<evidence type="ECO:0000259" key="4">
    <source>
        <dbReference type="Pfam" id="PF00930"/>
    </source>
</evidence>
<dbReference type="VEuPathDB" id="VectorBase:AGAMI1_000848"/>
<feature type="transmembrane region" description="Helical" evidence="2">
    <location>
        <begin position="49"/>
        <end position="73"/>
    </location>
</feature>
<name>Q7PQ17_ANOGA</name>
<keyword evidence="2" id="KW-0812">Transmembrane</keyword>
<keyword evidence="2" id="KW-0472">Membrane</keyword>
<organism evidence="5">
    <name type="scientific">Anopheles gambiae</name>
    <name type="common">African malaria mosquito</name>
    <dbReference type="NCBI Taxonomy" id="7165"/>
    <lineage>
        <taxon>Eukaryota</taxon>
        <taxon>Metazoa</taxon>
        <taxon>Ecdysozoa</taxon>
        <taxon>Arthropoda</taxon>
        <taxon>Hexapoda</taxon>
        <taxon>Insecta</taxon>
        <taxon>Pterygota</taxon>
        <taxon>Neoptera</taxon>
        <taxon>Endopterygota</taxon>
        <taxon>Diptera</taxon>
        <taxon>Nematocera</taxon>
        <taxon>Culicoidea</taxon>
        <taxon>Culicidae</taxon>
        <taxon>Anophelinae</taxon>
        <taxon>Anopheles</taxon>
    </lineage>
</organism>
<proteinExistence type="predicted"/>
<sequence length="902" mass="102685">MHANVHTDRAGGGGGSWRLPPDETLQVADPKQKEEQDLFPAEGHNWRSIVFSLLVIGFVITGIITAIYLLGYVDELLYWSGRRMKLDEFLQKDITPQRLPSVWINNQKFVFQADDGGLAVFDTATNSVATLVTNHTMRQINVKGYHCSHDLKYVLFKHNVKKHHRLSFTALYTVYDVSNDHHMPVRLKESPKVQRARLQHASWAGNTTAMIIVAENDIYLRQSPSDEEVYRLTFTGEENRVYNGVPDWLYQEEIFESFSALWTSVDGTHLMYATFNDSRVGMMTFPWFTSNTVIAASGEGNRELFPVSKTIRYPTPGSVNPEVSLWVMDISNVSNIRKWEVIRPAALEGQEHYLISASWVGNLNEHVSVVWMTRSQNITVVSSCFSPTWKCVEHHTERAPENEWLDILPHPIFSPDGDSFLFMAGIQETGTEHFTHIKHITITQQRMAVISHGRYEVIRILAWDTVNHLVYYLGTHGKKPGQQHLYVVKDPVSEEVRRYCPLWGVTDQSRRACYWQCSKNAFLILNFCFLPPERNRRASRVILAMSFGVAVTTTVTVRSLTHLSAHSRTFRNTSGYRTTFSNVKVPVFHWLVIVCVFDALPAVVVHAAHNHKLMRVLYDTRPFYASKLQELALPSQRSFEIPLPHGTRAAVQLLLPPSWREELRDAAFPVLVEVNGKPGSTSVSEEFKIDWGTYMSSHNDVVYIRLDVRGARGQGKQALYRHLGGVEVQDQIAVLRYLLDTLKFLDETRVGVWGWGYGGYVTAMILGSQQHVFKCGISVSPVTDWLYYNSIFTERILGVPAENYKAYVEADATQKGRQIPSYSYFLIHGLADVTAPYQHGIQLARSLSESGTIFRYLSYADEGHDLTGVIEHVYRSMEDFLRNCLSLDSDEDKPTEANVPHE</sequence>
<dbReference type="PANTHER" id="PTHR11731:SF187">
    <property type="entry name" value="INACTIVE DIPEPTIDYL PEPTIDASE 10-LIKE PROTEIN"/>
    <property type="match status" value="1"/>
</dbReference>
<evidence type="ECO:0000256" key="2">
    <source>
        <dbReference type="SAM" id="Phobius"/>
    </source>
</evidence>
<dbReference type="VEuPathDB" id="VectorBase:AGAP005043"/>
<dbReference type="ESTHER" id="anoga-q7pq17">
    <property type="family name" value="DPP4N_Peptidase_S9"/>
</dbReference>
<dbReference type="eggNOG" id="KOG2100">
    <property type="taxonomic scope" value="Eukaryota"/>
</dbReference>
<accession>Q7PQ17</accession>
<evidence type="ECO:0000259" key="3">
    <source>
        <dbReference type="Pfam" id="PF00326"/>
    </source>
</evidence>
<dbReference type="PaxDb" id="7165-AGAP005043-PA"/>
<dbReference type="SUPFAM" id="SSF53474">
    <property type="entry name" value="alpha/beta-Hydrolases"/>
    <property type="match status" value="1"/>
</dbReference>
<dbReference type="InterPro" id="IPR050278">
    <property type="entry name" value="Serine_Prot_S9B/DPPIV"/>
</dbReference>
<dbReference type="PhylomeDB" id="Q7PQ17"/>
<dbReference type="PANTHER" id="PTHR11731">
    <property type="entry name" value="PROTEASE FAMILY S9B,C DIPEPTIDYL-PEPTIDASE IV-RELATED"/>
    <property type="match status" value="1"/>
</dbReference>
<gene>
    <name evidence="5" type="ORF">AgaP_AGAP005043</name>
</gene>
<dbReference type="SUPFAM" id="SSF82171">
    <property type="entry name" value="DPP6 N-terminal domain-like"/>
    <property type="match status" value="1"/>
</dbReference>
<dbReference type="InterPro" id="IPR002469">
    <property type="entry name" value="Peptidase_S9B_N"/>
</dbReference>